<reference evidence="3" key="1">
    <citation type="submission" date="2020-07" db="EMBL/GenBank/DDBJ databases">
        <title>Draft Genome Sequence of a Deep-Sea Yeast, Naganishia (Cryptococcus) liquefaciens strain N6.</title>
        <authorList>
            <person name="Han Y.W."/>
            <person name="Kajitani R."/>
            <person name="Morimoto H."/>
            <person name="Parhat M."/>
            <person name="Tsubouchi H."/>
            <person name="Bakenova O."/>
            <person name="Ogata M."/>
            <person name="Argunhan B."/>
            <person name="Aoki R."/>
            <person name="Kajiwara S."/>
            <person name="Itoh T."/>
            <person name="Iwasaki H."/>
        </authorList>
    </citation>
    <scope>NUCLEOTIDE SEQUENCE</scope>
    <source>
        <strain evidence="3">N6</strain>
    </source>
</reference>
<evidence type="ECO:0000313" key="3">
    <source>
        <dbReference type="EMBL" id="GHJ87169.1"/>
    </source>
</evidence>
<organism evidence="3 4">
    <name type="scientific">Naganishia liquefaciens</name>
    <dbReference type="NCBI Taxonomy" id="104408"/>
    <lineage>
        <taxon>Eukaryota</taxon>
        <taxon>Fungi</taxon>
        <taxon>Dikarya</taxon>
        <taxon>Basidiomycota</taxon>
        <taxon>Agaricomycotina</taxon>
        <taxon>Tremellomycetes</taxon>
        <taxon>Filobasidiales</taxon>
        <taxon>Filobasidiaceae</taxon>
        <taxon>Naganishia</taxon>
    </lineage>
</organism>
<feature type="compositionally biased region" description="Polar residues" evidence="1">
    <location>
        <begin position="322"/>
        <end position="332"/>
    </location>
</feature>
<accession>A0A8H3TVX5</accession>
<comment type="caution">
    <text evidence="3">The sequence shown here is derived from an EMBL/GenBank/DDBJ whole genome shotgun (WGS) entry which is preliminary data.</text>
</comment>
<dbReference type="OrthoDB" id="2593328at2759"/>
<keyword evidence="2" id="KW-1133">Transmembrane helix</keyword>
<feature type="region of interest" description="Disordered" evidence="1">
    <location>
        <begin position="93"/>
        <end position="407"/>
    </location>
</feature>
<feature type="compositionally biased region" description="Low complexity" evidence="1">
    <location>
        <begin position="236"/>
        <end position="257"/>
    </location>
</feature>
<feature type="compositionally biased region" description="Basic and acidic residues" evidence="1">
    <location>
        <begin position="151"/>
        <end position="164"/>
    </location>
</feature>
<evidence type="ECO:0000256" key="2">
    <source>
        <dbReference type="SAM" id="Phobius"/>
    </source>
</evidence>
<name>A0A8H3TVX5_9TREE</name>
<keyword evidence="4" id="KW-1185">Reference proteome</keyword>
<proteinExistence type="predicted"/>
<feature type="compositionally biased region" description="Basic and acidic residues" evidence="1">
    <location>
        <begin position="335"/>
        <end position="348"/>
    </location>
</feature>
<dbReference type="Proteomes" id="UP000620104">
    <property type="component" value="Unassembled WGS sequence"/>
</dbReference>
<protein>
    <submittedName>
        <fullName evidence="3">Uncharacterized protein</fullName>
    </submittedName>
</protein>
<evidence type="ECO:0000313" key="4">
    <source>
        <dbReference type="Proteomes" id="UP000620104"/>
    </source>
</evidence>
<dbReference type="AlphaFoldDB" id="A0A8H3TVX5"/>
<sequence length="407" mass="43948">MDHSPNPTIPTPTVPARIYRRQALLRRAEVVTVTSFADSSTAASTASSGTHVPIGPIVGGIVAGVVAVCLVGGIWWWCHHKAEKERKERKARLLAKASRSTGALSARPSLTPKDSGLSMQTLSHGKRGGQPKPSIFGDAVQAVPTVSYTSGEREHPESKSRRTPSEPSAAPPPLHSAPSSRRHRHERSLSREPAPPAPVALAPVVQPGTHRYQPARPSPLALAAKSQTSPSDSRLPVVSPASSHSRSREGSLSASGLIAGERKADDSAPKWGQKPFRSAATTPSDPSSPTGDLLAVDHVNQHEESEDDDPFEHAKYDRHRSTASTQVSSIAGSTHKRDTVRQSRDRDVMGGIAEWQEEMAGGREPSHQRGPSYPYSSQQGYAEQYQPDGTRGMDPFYGEDNRKYEYR</sequence>
<keyword evidence="2" id="KW-0812">Transmembrane</keyword>
<evidence type="ECO:0000256" key="1">
    <source>
        <dbReference type="SAM" id="MobiDB-lite"/>
    </source>
</evidence>
<gene>
    <name evidence="3" type="ORF">NliqN6_3571</name>
</gene>
<feature type="transmembrane region" description="Helical" evidence="2">
    <location>
        <begin position="57"/>
        <end position="78"/>
    </location>
</feature>
<dbReference type="EMBL" id="BLZA01000021">
    <property type="protein sequence ID" value="GHJ87169.1"/>
    <property type="molecule type" value="Genomic_DNA"/>
</dbReference>
<feature type="compositionally biased region" description="Low complexity" evidence="1">
    <location>
        <begin position="281"/>
        <end position="290"/>
    </location>
</feature>
<keyword evidence="2" id="KW-0472">Membrane</keyword>